<name>A0A2R6X3V2_MARPO</name>
<evidence type="ECO:0000313" key="1">
    <source>
        <dbReference type="EMBL" id="PTQ40768.1"/>
    </source>
</evidence>
<evidence type="ECO:0000313" key="2">
    <source>
        <dbReference type="Proteomes" id="UP000244005"/>
    </source>
</evidence>
<dbReference type="Gramene" id="Mp6g18810.1">
    <property type="protein sequence ID" value="Mp6g18810.1.cds"/>
    <property type="gene ID" value="Mp6g18810"/>
</dbReference>
<reference evidence="2" key="1">
    <citation type="journal article" date="2017" name="Cell">
        <title>Insights into land plant evolution garnered from the Marchantia polymorpha genome.</title>
        <authorList>
            <person name="Bowman J.L."/>
            <person name="Kohchi T."/>
            <person name="Yamato K.T."/>
            <person name="Jenkins J."/>
            <person name="Shu S."/>
            <person name="Ishizaki K."/>
            <person name="Yamaoka S."/>
            <person name="Nishihama R."/>
            <person name="Nakamura Y."/>
            <person name="Berger F."/>
            <person name="Adam C."/>
            <person name="Aki S.S."/>
            <person name="Althoff F."/>
            <person name="Araki T."/>
            <person name="Arteaga-Vazquez M.A."/>
            <person name="Balasubrmanian S."/>
            <person name="Barry K."/>
            <person name="Bauer D."/>
            <person name="Boehm C.R."/>
            <person name="Briginshaw L."/>
            <person name="Caballero-Perez J."/>
            <person name="Catarino B."/>
            <person name="Chen F."/>
            <person name="Chiyoda S."/>
            <person name="Chovatia M."/>
            <person name="Davies K.M."/>
            <person name="Delmans M."/>
            <person name="Demura T."/>
            <person name="Dierschke T."/>
            <person name="Dolan L."/>
            <person name="Dorantes-Acosta A.E."/>
            <person name="Eklund D.M."/>
            <person name="Florent S.N."/>
            <person name="Flores-Sandoval E."/>
            <person name="Fujiyama A."/>
            <person name="Fukuzawa H."/>
            <person name="Galik B."/>
            <person name="Grimanelli D."/>
            <person name="Grimwood J."/>
            <person name="Grossniklaus U."/>
            <person name="Hamada T."/>
            <person name="Haseloff J."/>
            <person name="Hetherington A.J."/>
            <person name="Higo A."/>
            <person name="Hirakawa Y."/>
            <person name="Hundley H.N."/>
            <person name="Ikeda Y."/>
            <person name="Inoue K."/>
            <person name="Inoue S.I."/>
            <person name="Ishida S."/>
            <person name="Jia Q."/>
            <person name="Kakita M."/>
            <person name="Kanazawa T."/>
            <person name="Kawai Y."/>
            <person name="Kawashima T."/>
            <person name="Kennedy M."/>
            <person name="Kinose K."/>
            <person name="Kinoshita T."/>
            <person name="Kohara Y."/>
            <person name="Koide E."/>
            <person name="Komatsu K."/>
            <person name="Kopischke S."/>
            <person name="Kubo M."/>
            <person name="Kyozuka J."/>
            <person name="Lagercrantz U."/>
            <person name="Lin S.S."/>
            <person name="Lindquist E."/>
            <person name="Lipzen A.M."/>
            <person name="Lu C.W."/>
            <person name="De Luna E."/>
            <person name="Martienssen R.A."/>
            <person name="Minamino N."/>
            <person name="Mizutani M."/>
            <person name="Mizutani M."/>
            <person name="Mochizuki N."/>
            <person name="Monte I."/>
            <person name="Mosher R."/>
            <person name="Nagasaki H."/>
            <person name="Nakagami H."/>
            <person name="Naramoto S."/>
            <person name="Nishitani K."/>
            <person name="Ohtani M."/>
            <person name="Okamoto T."/>
            <person name="Okumura M."/>
            <person name="Phillips J."/>
            <person name="Pollak B."/>
            <person name="Reinders A."/>
            <person name="Rovekamp M."/>
            <person name="Sano R."/>
            <person name="Sawa S."/>
            <person name="Schmid M.W."/>
            <person name="Shirakawa M."/>
            <person name="Solano R."/>
            <person name="Spunde A."/>
            <person name="Suetsugu N."/>
            <person name="Sugano S."/>
            <person name="Sugiyama A."/>
            <person name="Sun R."/>
            <person name="Suzuki Y."/>
            <person name="Takenaka M."/>
            <person name="Takezawa D."/>
            <person name="Tomogane H."/>
            <person name="Tsuzuki M."/>
            <person name="Ueda T."/>
            <person name="Umeda M."/>
            <person name="Ward J.M."/>
            <person name="Watanabe Y."/>
            <person name="Yazaki K."/>
            <person name="Yokoyama R."/>
            <person name="Yoshitake Y."/>
            <person name="Yotsui I."/>
            <person name="Zachgo S."/>
            <person name="Schmutz J."/>
        </authorList>
    </citation>
    <scope>NUCLEOTIDE SEQUENCE [LARGE SCALE GENOMIC DNA]</scope>
    <source>
        <strain evidence="2">Tak-1</strain>
    </source>
</reference>
<gene>
    <name evidence="1" type="ORF">MARPO_0038s0091</name>
</gene>
<sequence length="196" mass="21822">MFRSHERYFSHYCDGFEDSKMKLAFAIGLAVWDSPLSSAEMFLSAKASVFMAEMYVEYPAYRFDTMLKGRGTGKEGYPAVNTAGTETPFPHNPINSRCYGHAKQKHVCRFPKEDRAHRWRSPKRRNSKLALAGWAVARAAPVLHTTMRVLAPVAEYGRQLGAVAEEKCPLGSALVGVDISRHGLSQCQGDLGARRP</sequence>
<organism evidence="1 2">
    <name type="scientific">Marchantia polymorpha</name>
    <name type="common">Common liverwort</name>
    <name type="synonym">Marchantia aquatica</name>
    <dbReference type="NCBI Taxonomy" id="3197"/>
    <lineage>
        <taxon>Eukaryota</taxon>
        <taxon>Viridiplantae</taxon>
        <taxon>Streptophyta</taxon>
        <taxon>Embryophyta</taxon>
        <taxon>Marchantiophyta</taxon>
        <taxon>Marchantiopsida</taxon>
        <taxon>Marchantiidae</taxon>
        <taxon>Marchantiales</taxon>
        <taxon>Marchantiaceae</taxon>
        <taxon>Marchantia</taxon>
    </lineage>
</organism>
<dbReference type="Proteomes" id="UP000244005">
    <property type="component" value="Unassembled WGS sequence"/>
</dbReference>
<dbReference type="EMBL" id="KZ772710">
    <property type="protein sequence ID" value="PTQ40768.1"/>
    <property type="molecule type" value="Genomic_DNA"/>
</dbReference>
<accession>A0A2R6X3V2</accession>
<proteinExistence type="predicted"/>
<keyword evidence="2" id="KW-1185">Reference proteome</keyword>
<dbReference type="AlphaFoldDB" id="A0A2R6X3V2"/>
<protein>
    <submittedName>
        <fullName evidence="1">Uncharacterized protein</fullName>
    </submittedName>
</protein>